<feature type="compositionally biased region" description="Basic and acidic residues" evidence="11">
    <location>
        <begin position="278"/>
        <end position="295"/>
    </location>
</feature>
<evidence type="ECO:0000256" key="7">
    <source>
        <dbReference type="ARBA" id="ARBA00022840"/>
    </source>
</evidence>
<dbReference type="GO" id="GO:0005524">
    <property type="term" value="F:ATP binding"/>
    <property type="evidence" value="ECO:0007669"/>
    <property type="project" value="UniProtKB-UniRule"/>
</dbReference>
<keyword evidence="7 10" id="KW-0067">ATP-binding</keyword>
<evidence type="ECO:0000256" key="6">
    <source>
        <dbReference type="ARBA" id="ARBA00022777"/>
    </source>
</evidence>
<dbReference type="GO" id="GO:0004674">
    <property type="term" value="F:protein serine/threonine kinase activity"/>
    <property type="evidence" value="ECO:0007669"/>
    <property type="project" value="UniProtKB-KW"/>
</dbReference>
<evidence type="ECO:0000256" key="9">
    <source>
        <dbReference type="ARBA" id="ARBA00048679"/>
    </source>
</evidence>
<comment type="catalytic activity">
    <reaction evidence="8">
        <text>L-threonyl-[protein] + ATP = O-phospho-L-threonyl-[protein] + ADP + H(+)</text>
        <dbReference type="Rhea" id="RHEA:46608"/>
        <dbReference type="Rhea" id="RHEA-COMP:11060"/>
        <dbReference type="Rhea" id="RHEA-COMP:11605"/>
        <dbReference type="ChEBI" id="CHEBI:15378"/>
        <dbReference type="ChEBI" id="CHEBI:30013"/>
        <dbReference type="ChEBI" id="CHEBI:30616"/>
        <dbReference type="ChEBI" id="CHEBI:61977"/>
        <dbReference type="ChEBI" id="CHEBI:456216"/>
        <dbReference type="EC" id="2.7.11.1"/>
    </reaction>
</comment>
<evidence type="ECO:0000256" key="11">
    <source>
        <dbReference type="SAM" id="MobiDB-lite"/>
    </source>
</evidence>
<evidence type="ECO:0000256" key="10">
    <source>
        <dbReference type="PROSITE-ProRule" id="PRU10141"/>
    </source>
</evidence>
<comment type="catalytic activity">
    <reaction evidence="9">
        <text>L-seryl-[protein] + ATP = O-phospho-L-seryl-[protein] + ADP + H(+)</text>
        <dbReference type="Rhea" id="RHEA:17989"/>
        <dbReference type="Rhea" id="RHEA-COMP:9863"/>
        <dbReference type="Rhea" id="RHEA-COMP:11604"/>
        <dbReference type="ChEBI" id="CHEBI:15378"/>
        <dbReference type="ChEBI" id="CHEBI:29999"/>
        <dbReference type="ChEBI" id="CHEBI:30616"/>
        <dbReference type="ChEBI" id="CHEBI:83421"/>
        <dbReference type="ChEBI" id="CHEBI:456216"/>
        <dbReference type="EC" id="2.7.11.1"/>
    </reaction>
</comment>
<evidence type="ECO:0000256" key="1">
    <source>
        <dbReference type="ARBA" id="ARBA00010886"/>
    </source>
</evidence>
<comment type="caution">
    <text evidence="13">The sequence shown here is derived from an EMBL/GenBank/DDBJ whole genome shotgun (WGS) entry which is preliminary data.</text>
</comment>
<keyword evidence="14" id="KW-1185">Reference proteome</keyword>
<proteinExistence type="inferred from homology"/>
<evidence type="ECO:0000256" key="4">
    <source>
        <dbReference type="ARBA" id="ARBA00022679"/>
    </source>
</evidence>
<feature type="binding site" evidence="10">
    <location>
        <position position="38"/>
    </location>
    <ligand>
        <name>ATP</name>
        <dbReference type="ChEBI" id="CHEBI:30616"/>
    </ligand>
</feature>
<feature type="compositionally biased region" description="Low complexity" evidence="11">
    <location>
        <begin position="365"/>
        <end position="386"/>
    </location>
</feature>
<dbReference type="EC" id="2.7.11.1" evidence="2"/>
<sequence>MDARPQMPGYEVLHPLGAGGSGQVWAVRRSDGVRLAAKVLGADEGDVLQHEASLLQALRHEHVVRLHEVVTLDDGGQALVMQLAEGGSLAESLRTRDHLTPGELVTVLCPVARALHDLHSMGLVHGDLSPGNLLFTQEGKPLIADLGFSQLAGHDGLPLWVTKSWAAPEVLAGQEVTPASDAYSLGAIAWTALVGTAPEPAALRPDLADLAPQLAPELRDLVLSCLSHTPSARPTPEDFAVALWAMAPAEPAPVQGSAGRRTAPQGSGDDPGVQLTRRIREDAGREGRSPNHEGGEPAARPWEGIGRHSASAEGGAWWRRPVVVHTAGAAAFVGLVAGGLMLVGDGTPAGADHATRTSSRSLAGAPRTRAAPVATPTRSAPSTSRPLHPTSPFSTTASPRQRLSRSPLGVLQLLVSARAHAWVTGDAGDLRSAVQVGSTAYRSDSADLSTARAGGMHYSRLDFRVRSARTVSTTGGTTQVQAVIDRSAYTVSGPDGTRTLPATAGERADVSLVWTSDGWRITAWTAL</sequence>
<dbReference type="Pfam" id="PF00069">
    <property type="entry name" value="Pkinase"/>
    <property type="match status" value="1"/>
</dbReference>
<evidence type="ECO:0000313" key="13">
    <source>
        <dbReference type="EMBL" id="NYJ75081.1"/>
    </source>
</evidence>
<dbReference type="RefSeq" id="WP_179481459.1">
    <property type="nucleotide sequence ID" value="NZ_JACCFW010000001.1"/>
</dbReference>
<evidence type="ECO:0000256" key="5">
    <source>
        <dbReference type="ARBA" id="ARBA00022741"/>
    </source>
</evidence>
<dbReference type="EMBL" id="JACCFW010000001">
    <property type="protein sequence ID" value="NYJ75081.1"/>
    <property type="molecule type" value="Genomic_DNA"/>
</dbReference>
<keyword evidence="5 10" id="KW-0547">Nucleotide-binding</keyword>
<reference evidence="13 14" key="1">
    <citation type="submission" date="2020-07" db="EMBL/GenBank/DDBJ databases">
        <title>Sequencing the genomes of 1000 actinobacteria strains.</title>
        <authorList>
            <person name="Klenk H.-P."/>
        </authorList>
    </citation>
    <scope>NUCLEOTIDE SEQUENCE [LARGE SCALE GENOMIC DNA]</scope>
    <source>
        <strain evidence="13 14">DSM 29531</strain>
    </source>
</reference>
<dbReference type="InterPro" id="IPR050660">
    <property type="entry name" value="NEK_Ser/Thr_kinase"/>
</dbReference>
<dbReference type="AlphaFoldDB" id="A0A853DK04"/>
<dbReference type="PROSITE" id="PS00109">
    <property type="entry name" value="PROTEIN_KINASE_TYR"/>
    <property type="match status" value="1"/>
</dbReference>
<keyword evidence="6" id="KW-0418">Kinase</keyword>
<dbReference type="PROSITE" id="PS50011">
    <property type="entry name" value="PROTEIN_KINASE_DOM"/>
    <property type="match status" value="1"/>
</dbReference>
<feature type="region of interest" description="Disordered" evidence="11">
    <location>
        <begin position="252"/>
        <end position="308"/>
    </location>
</feature>
<organism evidence="13 14">
    <name type="scientific">Allobranchiibius huperziae</name>
    <dbReference type="NCBI Taxonomy" id="1874116"/>
    <lineage>
        <taxon>Bacteria</taxon>
        <taxon>Bacillati</taxon>
        <taxon>Actinomycetota</taxon>
        <taxon>Actinomycetes</taxon>
        <taxon>Micrococcales</taxon>
        <taxon>Dermacoccaceae</taxon>
        <taxon>Allobranchiibius</taxon>
    </lineage>
</organism>
<keyword evidence="4" id="KW-0808">Transferase</keyword>
<dbReference type="PROSITE" id="PS00107">
    <property type="entry name" value="PROTEIN_KINASE_ATP"/>
    <property type="match status" value="1"/>
</dbReference>
<dbReference type="Proteomes" id="UP000571817">
    <property type="component" value="Unassembled WGS sequence"/>
</dbReference>
<dbReference type="InterPro" id="IPR000719">
    <property type="entry name" value="Prot_kinase_dom"/>
</dbReference>
<dbReference type="InterPro" id="IPR017441">
    <property type="entry name" value="Protein_kinase_ATP_BS"/>
</dbReference>
<dbReference type="InterPro" id="IPR011009">
    <property type="entry name" value="Kinase-like_dom_sf"/>
</dbReference>
<evidence type="ECO:0000313" key="14">
    <source>
        <dbReference type="Proteomes" id="UP000571817"/>
    </source>
</evidence>
<evidence type="ECO:0000256" key="3">
    <source>
        <dbReference type="ARBA" id="ARBA00022527"/>
    </source>
</evidence>
<comment type="similarity">
    <text evidence="1">Belongs to the protein kinase superfamily. NEK Ser/Thr protein kinase family. NIMA subfamily.</text>
</comment>
<protein>
    <recommendedName>
        <fullName evidence="2">non-specific serine/threonine protein kinase</fullName>
        <ecNumber evidence="2">2.7.11.1</ecNumber>
    </recommendedName>
</protein>
<dbReference type="SUPFAM" id="SSF56112">
    <property type="entry name" value="Protein kinase-like (PK-like)"/>
    <property type="match status" value="1"/>
</dbReference>
<name>A0A853DK04_9MICO</name>
<evidence type="ECO:0000259" key="12">
    <source>
        <dbReference type="PROSITE" id="PS50011"/>
    </source>
</evidence>
<gene>
    <name evidence="13" type="ORF">HNR15_002044</name>
</gene>
<feature type="region of interest" description="Disordered" evidence="11">
    <location>
        <begin position="349"/>
        <end position="402"/>
    </location>
</feature>
<evidence type="ECO:0000256" key="8">
    <source>
        <dbReference type="ARBA" id="ARBA00047899"/>
    </source>
</evidence>
<feature type="compositionally biased region" description="Polar residues" evidence="11">
    <location>
        <begin position="391"/>
        <end position="401"/>
    </location>
</feature>
<dbReference type="Gene3D" id="1.10.510.10">
    <property type="entry name" value="Transferase(Phosphotransferase) domain 1"/>
    <property type="match status" value="1"/>
</dbReference>
<dbReference type="PANTHER" id="PTHR43671:SF98">
    <property type="entry name" value="SERINE_THREONINE-PROTEIN KINASE NEK11"/>
    <property type="match status" value="1"/>
</dbReference>
<dbReference type="CDD" id="cd14014">
    <property type="entry name" value="STKc_PknB_like"/>
    <property type="match status" value="1"/>
</dbReference>
<accession>A0A853DK04</accession>
<evidence type="ECO:0000256" key="2">
    <source>
        <dbReference type="ARBA" id="ARBA00012513"/>
    </source>
</evidence>
<dbReference type="InterPro" id="IPR008266">
    <property type="entry name" value="Tyr_kinase_AS"/>
</dbReference>
<keyword evidence="3" id="KW-0723">Serine/threonine-protein kinase</keyword>
<feature type="domain" description="Protein kinase" evidence="12">
    <location>
        <begin position="10"/>
        <end position="245"/>
    </location>
</feature>
<dbReference type="PANTHER" id="PTHR43671">
    <property type="entry name" value="SERINE/THREONINE-PROTEIN KINASE NEK"/>
    <property type="match status" value="1"/>
</dbReference>